<accession>A0A8C6V235</accession>
<dbReference type="InterPro" id="IPR050373">
    <property type="entry name" value="Fibrinogen_C-term_domain"/>
</dbReference>
<organism evidence="4 5">
    <name type="scientific">Neogobius melanostomus</name>
    <name type="common">round goby</name>
    <dbReference type="NCBI Taxonomy" id="47308"/>
    <lineage>
        <taxon>Eukaryota</taxon>
        <taxon>Metazoa</taxon>
        <taxon>Chordata</taxon>
        <taxon>Craniata</taxon>
        <taxon>Vertebrata</taxon>
        <taxon>Euteleostomi</taxon>
        <taxon>Actinopterygii</taxon>
        <taxon>Neopterygii</taxon>
        <taxon>Teleostei</taxon>
        <taxon>Neoteleostei</taxon>
        <taxon>Acanthomorphata</taxon>
        <taxon>Gobiaria</taxon>
        <taxon>Gobiiformes</taxon>
        <taxon>Gobioidei</taxon>
        <taxon>Gobiidae</taxon>
        <taxon>Benthophilinae</taxon>
        <taxon>Neogobiini</taxon>
        <taxon>Neogobius</taxon>
    </lineage>
</organism>
<dbReference type="Ensembl" id="ENSNMLT00000046410.1">
    <property type="protein sequence ID" value="ENSNMLP00000041758.1"/>
    <property type="gene ID" value="ENSNMLG00000025535.1"/>
</dbReference>
<reference evidence="4" key="2">
    <citation type="submission" date="2025-09" db="UniProtKB">
        <authorList>
            <consortium name="Ensembl"/>
        </authorList>
    </citation>
    <scope>IDENTIFICATION</scope>
</reference>
<keyword evidence="1" id="KW-1015">Disulfide bond</keyword>
<dbReference type="InterPro" id="IPR002181">
    <property type="entry name" value="Fibrinogen_a/b/g_C_dom"/>
</dbReference>
<dbReference type="NCBIfam" id="NF040941">
    <property type="entry name" value="GGGWT_bact"/>
    <property type="match status" value="1"/>
</dbReference>
<evidence type="ECO:0000259" key="3">
    <source>
        <dbReference type="PROSITE" id="PS51406"/>
    </source>
</evidence>
<sequence length="250" mass="28169">LRIGNCPPTKPVVVLLFVAPLLFKATANPMTVNPVDCHDVFNQNRANQSGVYTIYPSDQRFGIPVYCDADTAGKKWTVILKRSDGSENFFRPWDHYAAGFGDINAEYWLGLDFIHKLTTHKQQELQVDMEDFEGNKASAYYSSFSVGGECDGYKLNVSGFINKGAGDSFSFNNGMKFSTFDKDQDVWNNNCARAYMGGFWYRYCHQTNPTGVYLWGNAAYGAPSLTGVIWRTWKGNVYSLKSITFKIRPV</sequence>
<proteinExistence type="predicted"/>
<feature type="domain" description="Fibrinogen C-terminal" evidence="3">
    <location>
        <begin position="28"/>
        <end position="250"/>
    </location>
</feature>
<dbReference type="GO" id="GO:0005615">
    <property type="term" value="C:extracellular space"/>
    <property type="evidence" value="ECO:0007669"/>
    <property type="project" value="TreeGrafter"/>
</dbReference>
<dbReference type="SMART" id="SM00186">
    <property type="entry name" value="FBG"/>
    <property type="match status" value="1"/>
</dbReference>
<dbReference type="InterPro" id="IPR014716">
    <property type="entry name" value="Fibrinogen_a/b/g_C_1"/>
</dbReference>
<dbReference type="FunFam" id="3.90.215.10:FF:000001">
    <property type="entry name" value="Tenascin isoform 1"/>
    <property type="match status" value="1"/>
</dbReference>
<feature type="signal peptide" evidence="2">
    <location>
        <begin position="1"/>
        <end position="27"/>
    </location>
</feature>
<reference evidence="4" key="1">
    <citation type="submission" date="2025-08" db="UniProtKB">
        <authorList>
            <consortium name="Ensembl"/>
        </authorList>
    </citation>
    <scope>IDENTIFICATION</scope>
</reference>
<dbReference type="SUPFAM" id="SSF56496">
    <property type="entry name" value="Fibrinogen C-terminal domain-like"/>
    <property type="match status" value="1"/>
</dbReference>
<dbReference type="GO" id="GO:0048251">
    <property type="term" value="P:elastic fiber assembly"/>
    <property type="evidence" value="ECO:0007669"/>
    <property type="project" value="TreeGrafter"/>
</dbReference>
<evidence type="ECO:0000256" key="2">
    <source>
        <dbReference type="SAM" id="SignalP"/>
    </source>
</evidence>
<name>A0A8C6V235_9GOBI</name>
<dbReference type="PROSITE" id="PS51406">
    <property type="entry name" value="FIBRINOGEN_C_2"/>
    <property type="match status" value="1"/>
</dbReference>
<evidence type="ECO:0000313" key="5">
    <source>
        <dbReference type="Proteomes" id="UP000694523"/>
    </source>
</evidence>
<dbReference type="Pfam" id="PF00147">
    <property type="entry name" value="Fibrinogen_C"/>
    <property type="match status" value="1"/>
</dbReference>
<dbReference type="Proteomes" id="UP000694523">
    <property type="component" value="Unplaced"/>
</dbReference>
<dbReference type="CDD" id="cd00087">
    <property type="entry name" value="FReD"/>
    <property type="match status" value="1"/>
</dbReference>
<dbReference type="PANTHER" id="PTHR19143:SF225">
    <property type="entry name" value="MICROFIBRIL-ASSOCIATED GLYCOPROTEIN 4"/>
    <property type="match status" value="1"/>
</dbReference>
<evidence type="ECO:0000313" key="4">
    <source>
        <dbReference type="Ensembl" id="ENSNMLP00000041758.1"/>
    </source>
</evidence>
<feature type="chain" id="PRO_5034489805" evidence="2">
    <location>
        <begin position="28"/>
        <end position="250"/>
    </location>
</feature>
<dbReference type="Gene3D" id="3.90.215.10">
    <property type="entry name" value="Gamma Fibrinogen, chain A, domain 1"/>
    <property type="match status" value="1"/>
</dbReference>
<keyword evidence="5" id="KW-1185">Reference proteome</keyword>
<evidence type="ECO:0000256" key="1">
    <source>
        <dbReference type="ARBA" id="ARBA00023157"/>
    </source>
</evidence>
<dbReference type="PANTHER" id="PTHR19143">
    <property type="entry name" value="FIBRINOGEN/TENASCIN/ANGIOPOEITIN"/>
    <property type="match status" value="1"/>
</dbReference>
<keyword evidence="2" id="KW-0732">Signal</keyword>
<dbReference type="AlphaFoldDB" id="A0A8C6V235"/>
<protein>
    <submittedName>
        <fullName evidence="4">Microfibril associated protein 4</fullName>
    </submittedName>
</protein>
<dbReference type="InterPro" id="IPR036056">
    <property type="entry name" value="Fibrinogen-like_C"/>
</dbReference>